<organism evidence="1 2">
    <name type="scientific">Rubrobacter tropicus</name>
    <dbReference type="NCBI Taxonomy" id="2653851"/>
    <lineage>
        <taxon>Bacteria</taxon>
        <taxon>Bacillati</taxon>
        <taxon>Actinomycetota</taxon>
        <taxon>Rubrobacteria</taxon>
        <taxon>Rubrobacterales</taxon>
        <taxon>Rubrobacteraceae</taxon>
        <taxon>Rubrobacter</taxon>
    </lineage>
</organism>
<accession>A0A6G8QE98</accession>
<dbReference type="Gene3D" id="3.40.630.30">
    <property type="match status" value="1"/>
</dbReference>
<proteinExistence type="predicted"/>
<dbReference type="EMBL" id="CP045119">
    <property type="protein sequence ID" value="QIN84772.1"/>
    <property type="molecule type" value="Genomic_DNA"/>
</dbReference>
<dbReference type="Pfam" id="PF04339">
    <property type="entry name" value="FemAB_like"/>
    <property type="match status" value="1"/>
</dbReference>
<dbReference type="GO" id="GO:0016740">
    <property type="term" value="F:transferase activity"/>
    <property type="evidence" value="ECO:0007669"/>
    <property type="project" value="UniProtKB-KW"/>
</dbReference>
<dbReference type="PANTHER" id="PTHR47017:SF1">
    <property type="entry name" value="ACYL-COA"/>
    <property type="match status" value="1"/>
</dbReference>
<keyword evidence="1" id="KW-0808">Transferase</keyword>
<dbReference type="AlphaFoldDB" id="A0A6G8QE98"/>
<dbReference type="SUPFAM" id="SSF55729">
    <property type="entry name" value="Acyl-CoA N-acyltransferases (Nat)"/>
    <property type="match status" value="1"/>
</dbReference>
<protein>
    <submittedName>
        <fullName evidence="1">GNAT family N-acetyltransferase</fullName>
    </submittedName>
</protein>
<evidence type="ECO:0000313" key="1">
    <source>
        <dbReference type="EMBL" id="QIN84772.1"/>
    </source>
</evidence>
<gene>
    <name evidence="1" type="ORF">GBA63_20575</name>
</gene>
<keyword evidence="2" id="KW-1185">Reference proteome</keyword>
<dbReference type="KEGG" id="rub:GBA63_20575"/>
<dbReference type="InterPro" id="IPR007434">
    <property type="entry name" value="FemAB-like"/>
</dbReference>
<dbReference type="PANTHER" id="PTHR47017">
    <property type="entry name" value="ACYL-COA"/>
    <property type="match status" value="1"/>
</dbReference>
<dbReference type="InterPro" id="IPR016181">
    <property type="entry name" value="Acyl_CoA_acyltransferase"/>
</dbReference>
<dbReference type="Proteomes" id="UP000501452">
    <property type="component" value="Chromosome"/>
</dbReference>
<evidence type="ECO:0000313" key="2">
    <source>
        <dbReference type="Proteomes" id="UP000501452"/>
    </source>
</evidence>
<sequence>MKDPWRRLRRFRRSPRPTGRSGSRTISFAGTLRVGLIDAVEQVGEAAWRALEPPDFPFFDYEFLDALEKSGSVGPGTGWSPVHLVCESEGRLVGIMPLYLKTDSYGEYVFDWEWAHAYHQHGVPYYPKLVAAVPFTPATGPRILVRPDVDREAIVRTLLDAAREVGEENRASSTHALFVPEGDLEDFQERGFAVRHSLQFHWRNRGHASFDDYLETLVSKRRRQISRERRQLAEENLTIERLTGEALEPSHADTMYRFYMATADRKWGSPYLNRAFFREVFSTMKDRLLFVLARDEAGRPIAGTINFYKDAALFGRHWGAVEDRRNLHFELCYYQTIEFAIEREIKLFEAGAQGEHKLARGFLPTLTRSAHELRHPAFRRAIERFVEEEKEYLDQAVEEYSRHDPYKK</sequence>
<reference evidence="1 2" key="1">
    <citation type="submission" date="2019-10" db="EMBL/GenBank/DDBJ databases">
        <title>Rubrobacter sp nov SCSIO 52090 isolated from a deep-sea sediment in the South China Sea.</title>
        <authorList>
            <person name="Chen R.W."/>
        </authorList>
    </citation>
    <scope>NUCLEOTIDE SEQUENCE [LARGE SCALE GENOMIC DNA]</scope>
    <source>
        <strain evidence="1 2">SCSIO 52909</strain>
    </source>
</reference>
<name>A0A6G8QE98_9ACTN</name>